<dbReference type="AlphaFoldDB" id="A0A0D9Z9Q5"/>
<name>A0A0D9Z9Q5_9ORYZ</name>
<dbReference type="HOGENOM" id="CLU_2100922_0_0_1"/>
<dbReference type="EnsemblPlants" id="OGLUM03G24460.1">
    <property type="protein sequence ID" value="OGLUM03G24460.1"/>
    <property type="gene ID" value="OGLUM03G24460"/>
</dbReference>
<organism evidence="1">
    <name type="scientific">Oryza glumipatula</name>
    <dbReference type="NCBI Taxonomy" id="40148"/>
    <lineage>
        <taxon>Eukaryota</taxon>
        <taxon>Viridiplantae</taxon>
        <taxon>Streptophyta</taxon>
        <taxon>Embryophyta</taxon>
        <taxon>Tracheophyta</taxon>
        <taxon>Spermatophyta</taxon>
        <taxon>Magnoliopsida</taxon>
        <taxon>Liliopsida</taxon>
        <taxon>Poales</taxon>
        <taxon>Poaceae</taxon>
        <taxon>BOP clade</taxon>
        <taxon>Oryzoideae</taxon>
        <taxon>Oryzeae</taxon>
        <taxon>Oryzinae</taxon>
        <taxon>Oryza</taxon>
    </lineage>
</organism>
<dbReference type="Proteomes" id="UP000026961">
    <property type="component" value="Chromosome 3"/>
</dbReference>
<reference evidence="1" key="1">
    <citation type="submission" date="2015-04" db="UniProtKB">
        <authorList>
            <consortium name="EnsemblPlants"/>
        </authorList>
    </citation>
    <scope>IDENTIFICATION</scope>
</reference>
<reference evidence="1" key="2">
    <citation type="submission" date="2018-05" db="EMBL/GenBank/DDBJ databases">
        <title>OgluRS3 (Oryza glumaepatula Reference Sequence Version 3).</title>
        <authorList>
            <person name="Zhang J."/>
            <person name="Kudrna D."/>
            <person name="Lee S."/>
            <person name="Talag J."/>
            <person name="Welchert J."/>
            <person name="Wing R.A."/>
        </authorList>
    </citation>
    <scope>NUCLEOTIDE SEQUENCE [LARGE SCALE GENOMIC DNA]</scope>
</reference>
<keyword evidence="2" id="KW-1185">Reference proteome</keyword>
<evidence type="ECO:0000313" key="1">
    <source>
        <dbReference type="EnsemblPlants" id="OGLUM03G24460.1"/>
    </source>
</evidence>
<dbReference type="Gramene" id="OGLUM03G24460.1">
    <property type="protein sequence ID" value="OGLUM03G24460.1"/>
    <property type="gene ID" value="OGLUM03G24460"/>
</dbReference>
<sequence length="131" mass="14860">MNEYDRNSRVVVLYLSPRAGDNLMPSRAIVIFTEQGTPLAIDNVRSERMGLQFMEQLCSWISSIGTYNGILVRNIIPDFIQCFCIVNNTCFLLLHSLLSASKPNPTQILLFHAFMTQYNSLPCFNPLPESI</sequence>
<proteinExistence type="predicted"/>
<accession>A0A0D9Z9Q5</accession>
<protein>
    <submittedName>
        <fullName evidence="1">Uncharacterized protein</fullName>
    </submittedName>
</protein>
<evidence type="ECO:0000313" key="2">
    <source>
        <dbReference type="Proteomes" id="UP000026961"/>
    </source>
</evidence>